<dbReference type="InterPro" id="IPR000014">
    <property type="entry name" value="PAS"/>
</dbReference>
<dbReference type="Pfam" id="PF00989">
    <property type="entry name" value="PAS"/>
    <property type="match status" value="1"/>
</dbReference>
<dbReference type="SUPFAM" id="SSF55785">
    <property type="entry name" value="PYP-like sensor domain (PAS domain)"/>
    <property type="match status" value="2"/>
</dbReference>
<dbReference type="InterPro" id="IPR000700">
    <property type="entry name" value="PAS-assoc_C"/>
</dbReference>
<dbReference type="SMART" id="SM00086">
    <property type="entry name" value="PAC"/>
    <property type="match status" value="2"/>
</dbReference>
<evidence type="ECO:0000259" key="3">
    <source>
        <dbReference type="PROSITE" id="PS50113"/>
    </source>
</evidence>
<dbReference type="Pfam" id="PF00990">
    <property type="entry name" value="GGDEF"/>
    <property type="match status" value="1"/>
</dbReference>
<dbReference type="SUPFAM" id="SSF55073">
    <property type="entry name" value="Nucleotide cyclase"/>
    <property type="match status" value="1"/>
</dbReference>
<dbReference type="SMART" id="SM00052">
    <property type="entry name" value="EAL"/>
    <property type="match status" value="1"/>
</dbReference>
<accession>A0A290XFW2</accession>
<proteinExistence type="predicted"/>
<evidence type="ECO:0000313" key="5">
    <source>
        <dbReference type="EMBL" id="ATD68035.1"/>
    </source>
</evidence>
<dbReference type="InterPro" id="IPR035965">
    <property type="entry name" value="PAS-like_dom_sf"/>
</dbReference>
<evidence type="ECO:0000313" key="6">
    <source>
        <dbReference type="Proteomes" id="UP000218968"/>
    </source>
</evidence>
<dbReference type="InterPro" id="IPR035919">
    <property type="entry name" value="EAL_sf"/>
</dbReference>
<evidence type="ECO:0000256" key="1">
    <source>
        <dbReference type="SAM" id="Phobius"/>
    </source>
</evidence>
<dbReference type="InterPro" id="IPR013767">
    <property type="entry name" value="PAS_fold"/>
</dbReference>
<dbReference type="InterPro" id="IPR029787">
    <property type="entry name" value="Nucleotide_cyclase"/>
</dbReference>
<dbReference type="CDD" id="cd00130">
    <property type="entry name" value="PAS"/>
    <property type="match status" value="2"/>
</dbReference>
<dbReference type="AlphaFoldDB" id="A0A290XFW2"/>
<dbReference type="InterPro" id="IPR000160">
    <property type="entry name" value="GGDEF_dom"/>
</dbReference>
<dbReference type="SMART" id="SM00091">
    <property type="entry name" value="PAS"/>
    <property type="match status" value="2"/>
</dbReference>
<dbReference type="CDD" id="cd01948">
    <property type="entry name" value="EAL"/>
    <property type="match status" value="1"/>
</dbReference>
<protein>
    <submittedName>
        <fullName evidence="5">Sensor domain-containing phosphodiesterase</fullName>
    </submittedName>
</protein>
<dbReference type="InterPro" id="IPR043128">
    <property type="entry name" value="Rev_trsase/Diguanyl_cyclase"/>
</dbReference>
<dbReference type="PANTHER" id="PTHR44757">
    <property type="entry name" value="DIGUANYLATE CYCLASE DGCP"/>
    <property type="match status" value="1"/>
</dbReference>
<dbReference type="Gene3D" id="3.30.450.20">
    <property type="entry name" value="PAS domain"/>
    <property type="match status" value="3"/>
</dbReference>
<reference evidence="6" key="1">
    <citation type="submission" date="2017-09" db="EMBL/GenBank/DDBJ databases">
        <title>Luteimonas liuhanmingii sp.nov., isolated from the intestinal contents of Tibetan Plateau Pika in Yushu, Qinghai Province, China.</title>
        <authorList>
            <person name="Gui Z."/>
        </authorList>
    </citation>
    <scope>NUCLEOTIDE SEQUENCE [LARGE SCALE GENOMIC DNA]</scope>
    <source>
        <strain evidence="6">100111</strain>
    </source>
</reference>
<evidence type="ECO:0000259" key="4">
    <source>
        <dbReference type="PROSITE" id="PS50883"/>
    </source>
</evidence>
<organism evidence="5 6">
    <name type="scientific">Luteimonas chenhongjianii</name>
    <dbReference type="NCBI Taxonomy" id="2006110"/>
    <lineage>
        <taxon>Bacteria</taxon>
        <taxon>Pseudomonadati</taxon>
        <taxon>Pseudomonadota</taxon>
        <taxon>Gammaproteobacteria</taxon>
        <taxon>Lysobacterales</taxon>
        <taxon>Lysobacteraceae</taxon>
        <taxon>Luteimonas</taxon>
    </lineage>
</organism>
<dbReference type="GO" id="GO:0006355">
    <property type="term" value="P:regulation of DNA-templated transcription"/>
    <property type="evidence" value="ECO:0007669"/>
    <property type="project" value="InterPro"/>
</dbReference>
<name>A0A290XFW2_9GAMM</name>
<dbReference type="Pfam" id="PF08447">
    <property type="entry name" value="PAS_3"/>
    <property type="match status" value="1"/>
</dbReference>
<dbReference type="SUPFAM" id="SSF141868">
    <property type="entry name" value="EAL domain-like"/>
    <property type="match status" value="1"/>
</dbReference>
<feature type="domain" description="EAL" evidence="4">
    <location>
        <begin position="783"/>
        <end position="1037"/>
    </location>
</feature>
<dbReference type="InterPro" id="IPR001633">
    <property type="entry name" value="EAL_dom"/>
</dbReference>
<dbReference type="Gene3D" id="3.30.70.270">
    <property type="match status" value="1"/>
</dbReference>
<dbReference type="Gene3D" id="2.10.70.100">
    <property type="match status" value="1"/>
</dbReference>
<feature type="domain" description="PAC" evidence="3">
    <location>
        <begin position="441"/>
        <end position="491"/>
    </location>
</feature>
<evidence type="ECO:0000259" key="2">
    <source>
        <dbReference type="PROSITE" id="PS50112"/>
    </source>
</evidence>
<dbReference type="PROSITE" id="PS50112">
    <property type="entry name" value="PAS"/>
    <property type="match status" value="1"/>
</dbReference>
<dbReference type="NCBIfam" id="TIGR00229">
    <property type="entry name" value="sensory_box"/>
    <property type="match status" value="2"/>
</dbReference>
<dbReference type="SMART" id="SM00267">
    <property type="entry name" value="GGDEF"/>
    <property type="match status" value="1"/>
</dbReference>
<feature type="transmembrane region" description="Helical" evidence="1">
    <location>
        <begin position="69"/>
        <end position="87"/>
    </location>
</feature>
<dbReference type="CDD" id="cd12915">
    <property type="entry name" value="PDC2_DGC_like"/>
    <property type="match status" value="1"/>
</dbReference>
<dbReference type="PANTHER" id="PTHR44757:SF2">
    <property type="entry name" value="BIOFILM ARCHITECTURE MAINTENANCE PROTEIN MBAA"/>
    <property type="match status" value="1"/>
</dbReference>
<dbReference type="EMBL" id="CP023406">
    <property type="protein sequence ID" value="ATD68035.1"/>
    <property type="molecule type" value="Genomic_DNA"/>
</dbReference>
<dbReference type="InterPro" id="IPR001610">
    <property type="entry name" value="PAC"/>
</dbReference>
<dbReference type="PROSITE" id="PS50883">
    <property type="entry name" value="EAL"/>
    <property type="match status" value="1"/>
</dbReference>
<dbReference type="InterPro" id="IPR052155">
    <property type="entry name" value="Biofilm_reg_signaling"/>
</dbReference>
<keyword evidence="1" id="KW-1133">Transmembrane helix</keyword>
<dbReference type="Pfam" id="PF00563">
    <property type="entry name" value="EAL"/>
    <property type="match status" value="1"/>
</dbReference>
<dbReference type="InterPro" id="IPR013655">
    <property type="entry name" value="PAS_fold_3"/>
</dbReference>
<keyword evidence="1" id="KW-0472">Membrane</keyword>
<keyword evidence="1" id="KW-0812">Transmembrane</keyword>
<gene>
    <name evidence="5" type="ORF">CNR27_11840</name>
</gene>
<dbReference type="Proteomes" id="UP000218968">
    <property type="component" value="Chromosome"/>
</dbReference>
<dbReference type="KEGG" id="lum:CNR27_11840"/>
<sequence length="1041" mass="113749">MNAAAEFDDDASMFQTDLWRGAGRGALQMARGRVGRQYGAKTVVRSGRQVSEPQLTTRRMRSVRAIRNIGLWLGLVLMIGLGALMLFDRQARLEAAFRQSVALANGIDRPVYYEMRNLERAMEGIAAERAFFGERADDLAATHLEFSINAVVARHDEIERIVVYGSTGNAGTTGTAYPGGREQVAEWLATLTPGAAPLTAGPLLRHSGEWLLPLAMRMADGGWLVAMFRTRELEWMVNALDIGRDGSATVYTRDGVVLARFGEGRHVGRQVELPGQLAHGDGRLIDEGVSPLDGIRRAFTFSGTSEYPFVVSAGIGLHEALAPWRLYSAAALGIAGFYWLGFAVVLRRARRDERARVGLAAAVAEQADWLQQAQLASATGVWRLSPGAEHVRVTEEMAALFGLERREGHVPFEALFDRLHEDDRERVRCELLALQEDGLPFAQEYRVCLPDGGMRWLKARGATINDRGGAVMTGTVTDITERRDAQSRMALAEQQFRHLFERNPLPSWVYDLEDLRFLAVNEAAVDTYGYSREDLQNLSVIHLLAPQDHAAGREVLLDGGGPDGLQRNWLLKARDGRLVEVRMHARTIELDGRQARLVLAEDIGAQASYERALAWRASHDVTTGMLNLPALAEQLDAHCAAKAGNGFAVAYLQLRDLELVAPTQGRRAGESILCEVAARFRRVAEDCGVSGYLPSQTFVIAALDPGQMDAMVAALVDAIGRPVEAEGGTFPLGAWIGLAIGTCEDGGAEKVIGNAALASLHARRENLQVVPYSAAMAEQATGRLAMVRQLRQAHEHREFELHFQPIFDLARGRVVALEALLRWRQSDGSFVPPAQFIPLCEESGLIVPIGTWVLEESARLHSRLAAAGHGDVAIAVNVSAVQFEAGMSADAIRRLFERHKLPAHALHLELTESVLLRHPEDARSLMGALREAGLCLSIDDFGTGFSSMAYLRELPLDHLKIDRGFVRDVTRDSRSAAICRAMIALGHGLGLSIIAEGVEEAGQLEWLRAHGCDQAQGYHLGRPMAIDALLASMTLQAGKAD</sequence>
<keyword evidence="6" id="KW-1185">Reference proteome</keyword>
<dbReference type="PROSITE" id="PS50113">
    <property type="entry name" value="PAC"/>
    <property type="match status" value="1"/>
</dbReference>
<feature type="domain" description="PAS" evidence="2">
    <location>
        <begin position="492"/>
        <end position="556"/>
    </location>
</feature>
<dbReference type="Gene3D" id="3.20.20.450">
    <property type="entry name" value="EAL domain"/>
    <property type="match status" value="1"/>
</dbReference>